<name>A0A6J5MB84_9CAUD</name>
<protein>
    <submittedName>
        <fullName evidence="1">Uncharacterized protein</fullName>
    </submittedName>
</protein>
<dbReference type="EMBL" id="LR796384">
    <property type="protein sequence ID" value="CAB4140969.1"/>
    <property type="molecule type" value="Genomic_DNA"/>
</dbReference>
<reference evidence="1" key="1">
    <citation type="submission" date="2020-04" db="EMBL/GenBank/DDBJ databases">
        <authorList>
            <person name="Chiriac C."/>
            <person name="Salcher M."/>
            <person name="Ghai R."/>
            <person name="Kavagutti S V."/>
        </authorList>
    </citation>
    <scope>NUCLEOTIDE SEQUENCE</scope>
</reference>
<gene>
    <name evidence="1" type="ORF">UFOVP401_45</name>
</gene>
<sequence>MNEYRFTIVFGDSEQQKHVVFGFTCEEAADALLEAYRMHDGEDGIPTIMGIVRTDYNNYG</sequence>
<evidence type="ECO:0000313" key="1">
    <source>
        <dbReference type="EMBL" id="CAB4140969.1"/>
    </source>
</evidence>
<accession>A0A6J5MB84</accession>
<proteinExistence type="predicted"/>
<organism evidence="1">
    <name type="scientific">uncultured Caudovirales phage</name>
    <dbReference type="NCBI Taxonomy" id="2100421"/>
    <lineage>
        <taxon>Viruses</taxon>
        <taxon>Duplodnaviria</taxon>
        <taxon>Heunggongvirae</taxon>
        <taxon>Uroviricota</taxon>
        <taxon>Caudoviricetes</taxon>
        <taxon>Peduoviridae</taxon>
        <taxon>Maltschvirus</taxon>
        <taxon>Maltschvirus maltsch</taxon>
    </lineage>
</organism>